<reference evidence="1" key="2">
    <citation type="journal article" date="2015" name="Fish Shellfish Immunol.">
        <title>Early steps in the European eel (Anguilla anguilla)-Vibrio vulnificus interaction in the gills: Role of the RtxA13 toxin.</title>
        <authorList>
            <person name="Callol A."/>
            <person name="Pajuelo D."/>
            <person name="Ebbesson L."/>
            <person name="Teles M."/>
            <person name="MacKenzie S."/>
            <person name="Amaro C."/>
        </authorList>
    </citation>
    <scope>NUCLEOTIDE SEQUENCE</scope>
</reference>
<protein>
    <submittedName>
        <fullName evidence="1">Uncharacterized protein</fullName>
    </submittedName>
</protein>
<name>A0A0E9RLC7_ANGAN</name>
<sequence length="43" mass="4626">MLGLGLTEAFLIWTEGLLDAGLKCCSGLHPYGRISLTPCFTII</sequence>
<organism evidence="1">
    <name type="scientific">Anguilla anguilla</name>
    <name type="common">European freshwater eel</name>
    <name type="synonym">Muraena anguilla</name>
    <dbReference type="NCBI Taxonomy" id="7936"/>
    <lineage>
        <taxon>Eukaryota</taxon>
        <taxon>Metazoa</taxon>
        <taxon>Chordata</taxon>
        <taxon>Craniata</taxon>
        <taxon>Vertebrata</taxon>
        <taxon>Euteleostomi</taxon>
        <taxon>Actinopterygii</taxon>
        <taxon>Neopterygii</taxon>
        <taxon>Teleostei</taxon>
        <taxon>Anguilliformes</taxon>
        <taxon>Anguillidae</taxon>
        <taxon>Anguilla</taxon>
    </lineage>
</organism>
<accession>A0A0E9RLC7</accession>
<proteinExistence type="predicted"/>
<evidence type="ECO:0000313" key="1">
    <source>
        <dbReference type="EMBL" id="JAH29946.1"/>
    </source>
</evidence>
<dbReference type="EMBL" id="GBXM01078631">
    <property type="protein sequence ID" value="JAH29946.1"/>
    <property type="molecule type" value="Transcribed_RNA"/>
</dbReference>
<reference evidence="1" key="1">
    <citation type="submission" date="2014-11" db="EMBL/GenBank/DDBJ databases">
        <authorList>
            <person name="Amaro Gonzalez C."/>
        </authorList>
    </citation>
    <scope>NUCLEOTIDE SEQUENCE</scope>
</reference>
<dbReference type="AlphaFoldDB" id="A0A0E9RLC7"/>